<accession>A0A9X3S2C9</accession>
<evidence type="ECO:0000259" key="4">
    <source>
        <dbReference type="PROSITE" id="PS50043"/>
    </source>
</evidence>
<evidence type="ECO:0000313" key="5">
    <source>
        <dbReference type="EMBL" id="MDA0164445.1"/>
    </source>
</evidence>
<organism evidence="5 6">
    <name type="scientific">Solirubrobacter ginsenosidimutans</name>
    <dbReference type="NCBI Taxonomy" id="490573"/>
    <lineage>
        <taxon>Bacteria</taxon>
        <taxon>Bacillati</taxon>
        <taxon>Actinomycetota</taxon>
        <taxon>Thermoleophilia</taxon>
        <taxon>Solirubrobacterales</taxon>
        <taxon>Solirubrobacteraceae</taxon>
        <taxon>Solirubrobacter</taxon>
    </lineage>
</organism>
<dbReference type="GO" id="GO:0006355">
    <property type="term" value="P:regulation of DNA-templated transcription"/>
    <property type="evidence" value="ECO:0007669"/>
    <property type="project" value="InterPro"/>
</dbReference>
<evidence type="ECO:0000256" key="1">
    <source>
        <dbReference type="ARBA" id="ARBA00023015"/>
    </source>
</evidence>
<keyword evidence="6" id="KW-1185">Reference proteome</keyword>
<keyword evidence="2" id="KW-0238">DNA-binding</keyword>
<dbReference type="EMBL" id="JAPDOD010000034">
    <property type="protein sequence ID" value="MDA0164445.1"/>
    <property type="molecule type" value="Genomic_DNA"/>
</dbReference>
<dbReference type="Pfam" id="PF00196">
    <property type="entry name" value="GerE"/>
    <property type="match status" value="1"/>
</dbReference>
<protein>
    <submittedName>
        <fullName evidence="5">Helix-turn-helix transcriptional regulator</fullName>
    </submittedName>
</protein>
<dbReference type="Gene3D" id="1.10.10.10">
    <property type="entry name" value="Winged helix-like DNA-binding domain superfamily/Winged helix DNA-binding domain"/>
    <property type="match status" value="1"/>
</dbReference>
<feature type="domain" description="HTH luxR-type" evidence="4">
    <location>
        <begin position="660"/>
        <end position="725"/>
    </location>
</feature>
<gene>
    <name evidence="5" type="ORF">OM076_29515</name>
</gene>
<reference evidence="5" key="1">
    <citation type="submission" date="2022-10" db="EMBL/GenBank/DDBJ databases">
        <title>The WGS of Solirubrobacter ginsenosidimutans DSM 21036.</title>
        <authorList>
            <person name="Jiang Z."/>
        </authorList>
    </citation>
    <scope>NUCLEOTIDE SEQUENCE</scope>
    <source>
        <strain evidence="5">DSM 21036</strain>
    </source>
</reference>
<dbReference type="GO" id="GO:0003677">
    <property type="term" value="F:DNA binding"/>
    <property type="evidence" value="ECO:0007669"/>
    <property type="project" value="UniProtKB-KW"/>
</dbReference>
<keyword evidence="3" id="KW-0804">Transcription</keyword>
<keyword evidence="1" id="KW-0805">Transcription regulation</keyword>
<dbReference type="InterPro" id="IPR000792">
    <property type="entry name" value="Tscrpt_reg_LuxR_C"/>
</dbReference>
<proteinExistence type="predicted"/>
<dbReference type="PANTHER" id="PTHR44688">
    <property type="entry name" value="DNA-BINDING TRANSCRIPTIONAL ACTIVATOR DEVR_DOSR"/>
    <property type="match status" value="1"/>
</dbReference>
<dbReference type="AlphaFoldDB" id="A0A9X3S2C9"/>
<dbReference type="PANTHER" id="PTHR44688:SF16">
    <property type="entry name" value="DNA-BINDING TRANSCRIPTIONAL ACTIVATOR DEVR_DOSR"/>
    <property type="match status" value="1"/>
</dbReference>
<evidence type="ECO:0000256" key="2">
    <source>
        <dbReference type="ARBA" id="ARBA00023125"/>
    </source>
</evidence>
<comment type="caution">
    <text evidence="5">The sequence shown here is derived from an EMBL/GenBank/DDBJ whole genome shotgun (WGS) entry which is preliminary data.</text>
</comment>
<dbReference type="PRINTS" id="PR00038">
    <property type="entry name" value="HTHLUXR"/>
</dbReference>
<dbReference type="SMART" id="SM00421">
    <property type="entry name" value="HTH_LUXR"/>
    <property type="match status" value="1"/>
</dbReference>
<dbReference type="InterPro" id="IPR036388">
    <property type="entry name" value="WH-like_DNA-bd_sf"/>
</dbReference>
<evidence type="ECO:0000313" key="6">
    <source>
        <dbReference type="Proteomes" id="UP001149140"/>
    </source>
</evidence>
<dbReference type="PROSITE" id="PS50043">
    <property type="entry name" value="HTH_LUXR_2"/>
    <property type="match status" value="1"/>
</dbReference>
<dbReference type="SUPFAM" id="SSF46894">
    <property type="entry name" value="C-terminal effector domain of the bipartite response regulators"/>
    <property type="match status" value="1"/>
</dbReference>
<name>A0A9X3S2C9_9ACTN</name>
<sequence>MALLNSVIRWPLDEEVRDRIVAETRGNPLALLELPRGLSHVELAGGFGLPASGMLAGHIEESFRQRGARLPTDSQRLLLVAAAEPVGEPVLVWNAARELGIGLEAAAPASAAGLCDFGARVRFRHPLVRSAVYRGASPGDRRSVHRALAAATDPVTDPDRRAWHRAHAAAGPDEDVAGALERSAAGAQARGGLAAAAAFLRAAAGLTPDPARRAARALAAAQAQYRAGAFDAALEMLVTAEAGPLDELQRAQVDLVRAQVSFALSRGSEAPLLLLKAAKRLEPVDVSLARETYLDAVFAALFADRLGPMRQVAAAAKLAPAAPPPGGPADRFLDGMVAMILEDYADAAPALRGALEAFRDEGLASDTEFQWIVIAAQASNMLWDFAGWRELCARQVQLTRDAGALVTLPIALIPLIVGHVLAGELVQATSLLEELKAVTEATGSPHPLYCDALVSAWQGRESESSTLIEAGLDEAVGRGEGLNASIVEWASAVLWNGLGRYQEALDAATHAGDDPQIGHRAVVIVSTWGLIELVEAAARCGEAGLAADALRRLSERTRPSGTDWALGIEARSRALLSDGEAADHLYREAIERLRRGGPAGYLARTHLVYGEWLRRERRRLDAREHLRIAYELCSEMGFEAFAARAARELRAAGEKVPKRSFETSAELTPQEAQIARLAGEGLSNPDIGSRLFISPRTVQYHLHKVFTKLDITSRRDLGAALAGAGRIEGTDTWQPHPRIAR</sequence>
<dbReference type="CDD" id="cd06170">
    <property type="entry name" value="LuxR_C_like"/>
    <property type="match status" value="1"/>
</dbReference>
<dbReference type="Proteomes" id="UP001149140">
    <property type="component" value="Unassembled WGS sequence"/>
</dbReference>
<dbReference type="InterPro" id="IPR016032">
    <property type="entry name" value="Sig_transdc_resp-reg_C-effctor"/>
</dbReference>
<evidence type="ECO:0000256" key="3">
    <source>
        <dbReference type="ARBA" id="ARBA00023163"/>
    </source>
</evidence>